<dbReference type="GO" id="GO:0022857">
    <property type="term" value="F:transmembrane transporter activity"/>
    <property type="evidence" value="ECO:0007669"/>
    <property type="project" value="InterPro"/>
</dbReference>
<dbReference type="InterPro" id="IPR024529">
    <property type="entry name" value="ECF_trnsprt_substrate-spec"/>
</dbReference>
<keyword evidence="1" id="KW-1133">Transmembrane helix</keyword>
<dbReference type="EMBL" id="CP020440">
    <property type="protein sequence ID" value="ARC34963.1"/>
    <property type="molecule type" value="Genomic_DNA"/>
</dbReference>
<organism evidence="2 3">
    <name type="scientific">Paracoccus yeei</name>
    <dbReference type="NCBI Taxonomy" id="147645"/>
    <lineage>
        <taxon>Bacteria</taxon>
        <taxon>Pseudomonadati</taxon>
        <taxon>Pseudomonadota</taxon>
        <taxon>Alphaproteobacteria</taxon>
        <taxon>Rhodobacterales</taxon>
        <taxon>Paracoccaceae</taxon>
        <taxon>Paracoccus</taxon>
    </lineage>
</organism>
<geneLocation type="plasmid" evidence="2 3">
    <name>unnamed2</name>
</geneLocation>
<sequence length="193" mass="19809">MTSNRFSTRNLVLVAIGIALNLALGQAASFLNLPIFLDSVGTVLAAVLAGPVIGGLTGLLTNLLWGLLQGPTAAFFAPVAMMAGIAAGLLARAGLFRTWWQAAISGAVIAVALAVVAVPIRIYLFGGVTGSGADFAVAYLLKVGESLFGSVLITVIGTNLVDKIVTALLVWGILRGLPTRAVGDWPFLAHSRA</sequence>
<keyword evidence="1" id="KW-0812">Transmembrane</keyword>
<evidence type="ECO:0000313" key="3">
    <source>
        <dbReference type="Proteomes" id="UP000191257"/>
    </source>
</evidence>
<dbReference type="eggNOG" id="COG3275">
    <property type="taxonomic scope" value="Bacteria"/>
</dbReference>
<protein>
    <submittedName>
        <fullName evidence="2">ECF transporter S component</fullName>
    </submittedName>
</protein>
<feature type="transmembrane region" description="Helical" evidence="1">
    <location>
        <begin position="43"/>
        <end position="65"/>
    </location>
</feature>
<dbReference type="KEGG" id="pye:A6J80_00075"/>
<reference evidence="2" key="1">
    <citation type="submission" date="2017-12" db="EMBL/GenBank/DDBJ databases">
        <title>FDA dAtabase for Regulatory Grade micrObial Sequences (FDA-ARGOS): Supporting development and validation of Infectious Disease Dx tests.</title>
        <authorList>
            <person name="Campos J."/>
            <person name="Goldberg B."/>
            <person name="Tallon L."/>
            <person name="Sadzewicz L."/>
            <person name="Sengamalay N."/>
            <person name="Ott S."/>
            <person name="Godinez A."/>
            <person name="Nagaraj S."/>
            <person name="Vyas G."/>
            <person name="Aluvathingal J."/>
            <person name="Nadendla S."/>
            <person name="Geyer C."/>
            <person name="Nandy P."/>
            <person name="Hobson J."/>
            <person name="Sichtig H."/>
        </authorList>
    </citation>
    <scope>NUCLEOTIDE SEQUENCE</scope>
    <source>
        <strain evidence="2">FDAARGOS_252</strain>
        <plasmid evidence="2">unnamed2</plasmid>
    </source>
</reference>
<evidence type="ECO:0000313" key="2">
    <source>
        <dbReference type="EMBL" id="ARC34963.1"/>
    </source>
</evidence>
<dbReference type="Gene3D" id="1.10.1760.20">
    <property type="match status" value="1"/>
</dbReference>
<proteinExistence type="predicted"/>
<dbReference type="AlphaFoldDB" id="A0A1V0GM83"/>
<gene>
    <name evidence="2" type="ORF">A6J80_00075</name>
</gene>
<evidence type="ECO:0000256" key="1">
    <source>
        <dbReference type="SAM" id="Phobius"/>
    </source>
</evidence>
<dbReference type="Pfam" id="PF12822">
    <property type="entry name" value="ECF_trnsprt"/>
    <property type="match status" value="1"/>
</dbReference>
<keyword evidence="2" id="KW-0614">Plasmid</keyword>
<name>A0A1V0GM83_9RHOB</name>
<dbReference type="Proteomes" id="UP000191257">
    <property type="component" value="Plasmid unnamed2"/>
</dbReference>
<keyword evidence="3" id="KW-1185">Reference proteome</keyword>
<feature type="transmembrane region" description="Helical" evidence="1">
    <location>
        <begin position="99"/>
        <end position="117"/>
    </location>
</feature>
<feature type="transmembrane region" description="Helical" evidence="1">
    <location>
        <begin position="72"/>
        <end position="93"/>
    </location>
</feature>
<accession>A0A1V0GM83</accession>
<dbReference type="RefSeq" id="WP_080619996.1">
    <property type="nucleotide sequence ID" value="NZ_CAWMZI010000003.1"/>
</dbReference>
<keyword evidence="1" id="KW-0472">Membrane</keyword>